<protein>
    <submittedName>
        <fullName evidence="2">Dienelactone hydrolase domain-containing protein</fullName>
    </submittedName>
</protein>
<organism evidence="1 2">
    <name type="scientific">Panagrolaimus sp. JU765</name>
    <dbReference type="NCBI Taxonomy" id="591449"/>
    <lineage>
        <taxon>Eukaryota</taxon>
        <taxon>Metazoa</taxon>
        <taxon>Ecdysozoa</taxon>
        <taxon>Nematoda</taxon>
        <taxon>Chromadorea</taxon>
        <taxon>Rhabditida</taxon>
        <taxon>Tylenchina</taxon>
        <taxon>Panagrolaimomorpha</taxon>
        <taxon>Panagrolaimoidea</taxon>
        <taxon>Panagrolaimidae</taxon>
        <taxon>Panagrolaimus</taxon>
    </lineage>
</organism>
<reference evidence="2" key="1">
    <citation type="submission" date="2022-11" db="UniProtKB">
        <authorList>
            <consortium name="WormBaseParasite"/>
        </authorList>
    </citation>
    <scope>IDENTIFICATION</scope>
</reference>
<accession>A0AC34RSV9</accession>
<evidence type="ECO:0000313" key="2">
    <source>
        <dbReference type="WBParaSite" id="JU765_v2.g9864.t1"/>
    </source>
</evidence>
<dbReference type="Proteomes" id="UP000887576">
    <property type="component" value="Unplaced"/>
</dbReference>
<name>A0AC34RSV9_9BILA</name>
<proteinExistence type="predicted"/>
<evidence type="ECO:0000313" key="1">
    <source>
        <dbReference type="Proteomes" id="UP000887576"/>
    </source>
</evidence>
<sequence>MTGQIIKKRVEYTDSEGTVLEGFLVYPAEFETSGKKYPVVTVHHAFAGITEFEEEKTESLAKLGYVGFAADVYGKGVKGETREECFALLKSILAE</sequence>
<dbReference type="WBParaSite" id="JU765_v2.g9864.t1">
    <property type="protein sequence ID" value="JU765_v2.g9864.t1"/>
    <property type="gene ID" value="JU765_v2.g9864"/>
</dbReference>